<comment type="caution">
    <text evidence="3">The sequence shown here is derived from an EMBL/GenBank/DDBJ whole genome shotgun (WGS) entry which is preliminary data.</text>
</comment>
<feature type="transmembrane region" description="Helical" evidence="1">
    <location>
        <begin position="33"/>
        <end position="51"/>
    </location>
</feature>
<dbReference type="InterPro" id="IPR000073">
    <property type="entry name" value="AB_hydrolase_1"/>
</dbReference>
<dbReference type="SUPFAM" id="SSF53474">
    <property type="entry name" value="alpha/beta-Hydrolases"/>
    <property type="match status" value="1"/>
</dbReference>
<dbReference type="EMBL" id="JBHRTP010000054">
    <property type="protein sequence ID" value="MFC3109540.1"/>
    <property type="molecule type" value="Genomic_DNA"/>
</dbReference>
<keyword evidence="1" id="KW-1133">Transmembrane helix</keyword>
<sequence>MIVRLTRILLLAQLVMTGVLAIAAIKLWHVEQIWLAWLLGLGIVLMFRAAITANNFLIARRYRDHTEPVPPLGWFQYSLLFIKEFYATIYSTSWSLPFQSFTQRLCPGSTSTASTVLPVLLIHGYGCNSGYWHSMSKALQQAGISHGAVDLEPVLGSIDAYASQLQQAIDALCLSCGSDRVVLVGHSMGGLAARAYLRARGDARVARVITLATPHYGTAVANYGIGINSAQMRWTNDDGVGGANAWLRQLERDESSATRAMISSIYTPHDNIVSPHSSCHLPGARNIVLPRIGHVAFALHPAVQACVIEEIRLASKAIPDSARKMA</sequence>
<feature type="domain" description="AB hydrolase-1" evidence="2">
    <location>
        <begin position="118"/>
        <end position="223"/>
    </location>
</feature>
<evidence type="ECO:0000313" key="4">
    <source>
        <dbReference type="Proteomes" id="UP001595530"/>
    </source>
</evidence>
<keyword evidence="1" id="KW-0812">Transmembrane</keyword>
<evidence type="ECO:0000313" key="3">
    <source>
        <dbReference type="EMBL" id="MFC3109540.1"/>
    </source>
</evidence>
<dbReference type="PANTHER" id="PTHR47909">
    <property type="entry name" value="ALPHA/BETA-HYDROLASES SUPERFAMILY PROTEIN"/>
    <property type="match status" value="1"/>
</dbReference>
<dbReference type="Proteomes" id="UP001595530">
    <property type="component" value="Unassembled WGS sequence"/>
</dbReference>
<accession>A0ABV7F6J4</accession>
<evidence type="ECO:0000256" key="1">
    <source>
        <dbReference type="SAM" id="Phobius"/>
    </source>
</evidence>
<dbReference type="Pfam" id="PF00561">
    <property type="entry name" value="Abhydrolase_1"/>
    <property type="match status" value="1"/>
</dbReference>
<reference evidence="4" key="1">
    <citation type="journal article" date="2019" name="Int. J. Syst. Evol. Microbiol.">
        <title>The Global Catalogue of Microorganisms (GCM) 10K type strain sequencing project: providing services to taxonomists for standard genome sequencing and annotation.</title>
        <authorList>
            <consortium name="The Broad Institute Genomics Platform"/>
            <consortium name="The Broad Institute Genome Sequencing Center for Infectious Disease"/>
            <person name="Wu L."/>
            <person name="Ma J."/>
        </authorList>
    </citation>
    <scope>NUCLEOTIDE SEQUENCE [LARGE SCALE GENOMIC DNA]</scope>
    <source>
        <strain evidence="4">KCTC 42986</strain>
    </source>
</reference>
<keyword evidence="4" id="KW-1185">Reference proteome</keyword>
<protein>
    <submittedName>
        <fullName evidence="3">Esterase/lipase family protein</fullName>
    </submittedName>
</protein>
<keyword evidence="1" id="KW-0472">Membrane</keyword>
<dbReference type="RefSeq" id="WP_390325355.1">
    <property type="nucleotide sequence ID" value="NZ_JBHRTP010000054.1"/>
</dbReference>
<organism evidence="3 4">
    <name type="scientific">Undibacterium arcticum</name>
    <dbReference type="NCBI Taxonomy" id="1762892"/>
    <lineage>
        <taxon>Bacteria</taxon>
        <taxon>Pseudomonadati</taxon>
        <taxon>Pseudomonadota</taxon>
        <taxon>Betaproteobacteria</taxon>
        <taxon>Burkholderiales</taxon>
        <taxon>Oxalobacteraceae</taxon>
        <taxon>Undibacterium</taxon>
    </lineage>
</organism>
<name>A0ABV7F6J4_9BURK</name>
<evidence type="ECO:0000259" key="2">
    <source>
        <dbReference type="Pfam" id="PF00561"/>
    </source>
</evidence>
<gene>
    <name evidence="3" type="ORF">ACFOFO_16480</name>
</gene>
<dbReference type="Gene3D" id="3.40.50.1820">
    <property type="entry name" value="alpha/beta hydrolase"/>
    <property type="match status" value="1"/>
</dbReference>
<dbReference type="PANTHER" id="PTHR47909:SF2">
    <property type="entry name" value="GPI INOSITOL-DEACYLASE"/>
    <property type="match status" value="1"/>
</dbReference>
<proteinExistence type="predicted"/>
<dbReference type="InterPro" id="IPR029058">
    <property type="entry name" value="AB_hydrolase_fold"/>
</dbReference>